<dbReference type="EMBL" id="BNJF01000001">
    <property type="protein sequence ID" value="GHO45066.1"/>
    <property type="molecule type" value="Genomic_DNA"/>
</dbReference>
<dbReference type="AlphaFoldDB" id="A0A8J3HXJ7"/>
<comment type="caution">
    <text evidence="1">The sequence shown here is derived from an EMBL/GenBank/DDBJ whole genome shotgun (WGS) entry which is preliminary data.</text>
</comment>
<sequence length="68" mass="7186">MDSGIAPASNKGAYEGIKVAALILDLRRRAKFGDDHTPAAVRVKGLYTHDPVPLYPGVSGSIRILVAV</sequence>
<proteinExistence type="predicted"/>
<protein>
    <submittedName>
        <fullName evidence="1">Uncharacterized protein</fullName>
    </submittedName>
</protein>
<evidence type="ECO:0000313" key="1">
    <source>
        <dbReference type="EMBL" id="GHO45066.1"/>
    </source>
</evidence>
<gene>
    <name evidence="1" type="ORF">KSX_32290</name>
</gene>
<evidence type="ECO:0000313" key="2">
    <source>
        <dbReference type="Proteomes" id="UP000612362"/>
    </source>
</evidence>
<accession>A0A8J3HXJ7</accession>
<name>A0A8J3HXJ7_9CHLR</name>
<keyword evidence="2" id="KW-1185">Reference proteome</keyword>
<organism evidence="1 2">
    <name type="scientific">Ktedonospora formicarum</name>
    <dbReference type="NCBI Taxonomy" id="2778364"/>
    <lineage>
        <taxon>Bacteria</taxon>
        <taxon>Bacillati</taxon>
        <taxon>Chloroflexota</taxon>
        <taxon>Ktedonobacteria</taxon>
        <taxon>Ktedonobacterales</taxon>
        <taxon>Ktedonobacteraceae</taxon>
        <taxon>Ktedonospora</taxon>
    </lineage>
</organism>
<reference evidence="1" key="1">
    <citation type="submission" date="2020-10" db="EMBL/GenBank/DDBJ databases">
        <title>Taxonomic study of unclassified bacteria belonging to the class Ktedonobacteria.</title>
        <authorList>
            <person name="Yabe S."/>
            <person name="Wang C.M."/>
            <person name="Zheng Y."/>
            <person name="Sakai Y."/>
            <person name="Cavaletti L."/>
            <person name="Monciardini P."/>
            <person name="Donadio S."/>
        </authorList>
    </citation>
    <scope>NUCLEOTIDE SEQUENCE</scope>
    <source>
        <strain evidence="1">SOSP1-1</strain>
    </source>
</reference>
<dbReference type="Proteomes" id="UP000612362">
    <property type="component" value="Unassembled WGS sequence"/>
</dbReference>